<name>A0ACC1T847_9APHY</name>
<reference evidence="1" key="1">
    <citation type="submission" date="2022-07" db="EMBL/GenBank/DDBJ databases">
        <title>Genome Sequence of Phlebia brevispora.</title>
        <authorList>
            <person name="Buettner E."/>
        </authorList>
    </citation>
    <scope>NUCLEOTIDE SEQUENCE</scope>
    <source>
        <strain evidence="1">MPL23</strain>
    </source>
</reference>
<gene>
    <name evidence="1" type="ORF">NM688_g2736</name>
</gene>
<protein>
    <submittedName>
        <fullName evidence="1">Uncharacterized protein</fullName>
    </submittedName>
</protein>
<comment type="caution">
    <text evidence="1">The sequence shown here is derived from an EMBL/GenBank/DDBJ whole genome shotgun (WGS) entry which is preliminary data.</text>
</comment>
<evidence type="ECO:0000313" key="2">
    <source>
        <dbReference type="Proteomes" id="UP001148662"/>
    </source>
</evidence>
<dbReference type="EMBL" id="JANHOG010000361">
    <property type="protein sequence ID" value="KAJ3555141.1"/>
    <property type="molecule type" value="Genomic_DNA"/>
</dbReference>
<evidence type="ECO:0000313" key="1">
    <source>
        <dbReference type="EMBL" id="KAJ3555141.1"/>
    </source>
</evidence>
<dbReference type="Proteomes" id="UP001148662">
    <property type="component" value="Unassembled WGS sequence"/>
</dbReference>
<proteinExistence type="predicted"/>
<keyword evidence="2" id="KW-1185">Reference proteome</keyword>
<sequence>MPGRPKVSTAYIAASANRYPQAADCKGSLVAYGSSTYIALWDTSDIHDRGTYATLPGHEGIVTCIRFTSDSSIVSADDRGVLKIWKPSEVHYSVYVEAKAHDAAISALAVHEDLIVTAGSDSFVKVWRMTLNEPSVLHEIQSIPLEGKYPLSLALTTLPKSQALILAIGSTDRNILIFTSSSDSFVSSATLSGHEDWVKALAFRAPTSANDPLVLASGSQDATIRLWNIESYQKQQKENADSLSDTLSDELLDAFEQSLGDLEDAEEGGRQISLKRHILTVKDETTSQKQFTITFDALLVGHEAGVTSILWRPSLEDFQEQTLLSTSTDSSLILWSPSTVLGSSLGGSTSLWINRQRFGDVGGQRLGGFVGGLWSGNGAEVLGWGWSGGWRRWKCSVAEKATEDLATNAEEWTESGAISGHHDAVKGLAWSPQGEYLISTSLDQTARIHGETYRDETLQHSVWHEIGRPQVHGYDLLRVAFLSTLRFISIADEKVARVFDAPREFVETVKNLKIADIDVDVDRPLAATVPPLGLSNKATNDTPTQMSDLYAAVHRTERRPFEGELAALTLWPETEKVFGHGYELISLAVSPNKRLAATACKATSPEHAIVRIYNTENWQLFGEPLAGHSLTVTGIAFSSDDRYVLTVSRDRSWRLFEHKDTGFVPVAADKSHSRIIWDCCWASEGDVFATASRDKTVKIWHMRNLGTQGKWTPELTIKLPEAATAVAFTPRGHDGRRRLAVGLESGAIHIHINDSGSPGEWPEEVEVPSRLAHIGPIHQLAWRPHTESSLQLASCSEDGTLKVLVVHTEQSE</sequence>
<accession>A0ACC1T847</accession>
<organism evidence="1 2">
    <name type="scientific">Phlebia brevispora</name>
    <dbReference type="NCBI Taxonomy" id="194682"/>
    <lineage>
        <taxon>Eukaryota</taxon>
        <taxon>Fungi</taxon>
        <taxon>Dikarya</taxon>
        <taxon>Basidiomycota</taxon>
        <taxon>Agaricomycotina</taxon>
        <taxon>Agaricomycetes</taxon>
        <taxon>Polyporales</taxon>
        <taxon>Meruliaceae</taxon>
        <taxon>Phlebia</taxon>
    </lineage>
</organism>